<evidence type="ECO:0000313" key="4">
    <source>
        <dbReference type="Proteomes" id="UP000177855"/>
    </source>
</evidence>
<accession>A0A1F8CJC7</accession>
<dbReference type="AlphaFoldDB" id="A0A1F8CJC7"/>
<sequence length="189" mass="20873">MPQEPPKEPKVFDFSLILIILGSILILVFAGWRFYTARILSFEGQVQEAVAKEGYRPVSIKISSINLSLDVSEGAVADGVWQISKTGASHLNVSVNPGEGGNTVIYGHNKNSLFGPIRWLEKGAEIEVSDENGNKYIYVVSETLEVTPDKIDYVLPKSEEVLTLYTCTGLFDSKRFIVIAKPFSFLTTP</sequence>
<dbReference type="GO" id="GO:0016787">
    <property type="term" value="F:hydrolase activity"/>
    <property type="evidence" value="ECO:0007669"/>
    <property type="project" value="UniProtKB-KW"/>
</dbReference>
<keyword evidence="1" id="KW-0378">Hydrolase</keyword>
<dbReference type="SUPFAM" id="SSF63817">
    <property type="entry name" value="Sortase"/>
    <property type="match status" value="1"/>
</dbReference>
<dbReference type="EMBL" id="MGHS01000029">
    <property type="protein sequence ID" value="OGM76420.1"/>
    <property type="molecule type" value="Genomic_DNA"/>
</dbReference>
<evidence type="ECO:0000256" key="2">
    <source>
        <dbReference type="SAM" id="Phobius"/>
    </source>
</evidence>
<reference evidence="3 4" key="1">
    <citation type="journal article" date="2016" name="Nat. Commun.">
        <title>Thousands of microbial genomes shed light on interconnected biogeochemical processes in an aquifer system.</title>
        <authorList>
            <person name="Anantharaman K."/>
            <person name="Brown C.T."/>
            <person name="Hug L.A."/>
            <person name="Sharon I."/>
            <person name="Castelle C.J."/>
            <person name="Probst A.J."/>
            <person name="Thomas B.C."/>
            <person name="Singh A."/>
            <person name="Wilkins M.J."/>
            <person name="Karaoz U."/>
            <person name="Brodie E.L."/>
            <person name="Williams K.H."/>
            <person name="Hubbard S.S."/>
            <person name="Banfield J.F."/>
        </authorList>
    </citation>
    <scope>NUCLEOTIDE SEQUENCE [LARGE SCALE GENOMIC DNA]</scope>
</reference>
<dbReference type="NCBIfam" id="TIGR01076">
    <property type="entry name" value="sortase_fam"/>
    <property type="match status" value="1"/>
</dbReference>
<proteinExistence type="predicted"/>
<dbReference type="InterPro" id="IPR005754">
    <property type="entry name" value="Sortase"/>
</dbReference>
<name>A0A1F8CJC7_9BACT</name>
<evidence type="ECO:0000313" key="3">
    <source>
        <dbReference type="EMBL" id="OGM76420.1"/>
    </source>
</evidence>
<keyword evidence="2" id="KW-0812">Transmembrane</keyword>
<dbReference type="InterPro" id="IPR023365">
    <property type="entry name" value="Sortase_dom-sf"/>
</dbReference>
<dbReference type="Pfam" id="PF04203">
    <property type="entry name" value="Sortase"/>
    <property type="match status" value="1"/>
</dbReference>
<organism evidence="3 4">
    <name type="scientific">Candidatus Woesebacteria bacterium RIFOXYA1_FULL_40_18</name>
    <dbReference type="NCBI Taxonomy" id="1802532"/>
    <lineage>
        <taxon>Bacteria</taxon>
        <taxon>Candidatus Woeseibacteriota</taxon>
    </lineage>
</organism>
<comment type="caution">
    <text evidence="3">The sequence shown here is derived from an EMBL/GenBank/DDBJ whole genome shotgun (WGS) entry which is preliminary data.</text>
</comment>
<dbReference type="STRING" id="1802532.A2210_00225"/>
<evidence type="ECO:0008006" key="5">
    <source>
        <dbReference type="Google" id="ProtNLM"/>
    </source>
</evidence>
<feature type="transmembrane region" description="Helical" evidence="2">
    <location>
        <begin position="12"/>
        <end position="32"/>
    </location>
</feature>
<dbReference type="Proteomes" id="UP000177855">
    <property type="component" value="Unassembled WGS sequence"/>
</dbReference>
<keyword evidence="2" id="KW-1133">Transmembrane helix</keyword>
<keyword evidence="2" id="KW-0472">Membrane</keyword>
<evidence type="ECO:0000256" key="1">
    <source>
        <dbReference type="ARBA" id="ARBA00022801"/>
    </source>
</evidence>
<dbReference type="Gene3D" id="2.40.260.10">
    <property type="entry name" value="Sortase"/>
    <property type="match status" value="1"/>
</dbReference>
<gene>
    <name evidence="3" type="ORF">A2210_00225</name>
</gene>
<protein>
    <recommendedName>
        <fullName evidence="5">Sortase</fullName>
    </recommendedName>
</protein>